<feature type="transmembrane region" description="Helical" evidence="2">
    <location>
        <begin position="467"/>
        <end position="489"/>
    </location>
</feature>
<keyword evidence="2" id="KW-0472">Membrane</keyword>
<feature type="region of interest" description="Disordered" evidence="1">
    <location>
        <begin position="515"/>
        <end position="542"/>
    </location>
</feature>
<feature type="signal peptide" evidence="3">
    <location>
        <begin position="1"/>
        <end position="24"/>
    </location>
</feature>
<evidence type="ECO:0000256" key="1">
    <source>
        <dbReference type="SAM" id="MobiDB-lite"/>
    </source>
</evidence>
<protein>
    <recommendedName>
        <fullName evidence="6">Smoothened</fullName>
    </recommendedName>
</protein>
<evidence type="ECO:0008006" key="6">
    <source>
        <dbReference type="Google" id="ProtNLM"/>
    </source>
</evidence>
<dbReference type="InterPro" id="IPR036790">
    <property type="entry name" value="Frizzled_dom_sf"/>
</dbReference>
<sequence length="1045" mass="120264">MGTFLCRRCFCLALFIFVFERIDSEHVPGNQTLPEDLYERKMEEMQNQYAPVNEMVEIMKANYMKYSATQWEHNEKCRLVFPLDYDWSSLKPSEENKCNKIDINNAQYCFNLPIKYQYTKHPRWTKFPTEFQIMQRFPRCWSQLAPLLCAVLYRPCALKKTNINHRVKQQKISKSVSPLNANESNMYWEVFSKRFCTHAKQECGFLMDLNLWPKYLDCDDNVLNSNIFPVVPKNTKEEDLKLFNDECKVNYREMPSKPEIYQCIWPLTNKTSSDTILNVSPLIDECYIPCRSPFYNHNLNGHTTLYVLAALLCVTLLNIWIFLGCCSKVYEDHFDIFILSNALFMASIYYLMLSIPYFNIVFESNVCTDNGRIRHFQPKIDTSKDGSFPFLIHRILDTSREKAYGIGSKKNVEGGENSQIGLRRSHRIFIYAFAIIYFPLAMFITDVPTDGMLGVCYHALGSFEKSFFIYAPADLMGLFVLAALIWKWFTRKFSKKPNDDSRRLKGFCKYNESPITNRTDHERPLINSNSNQNGNGSPPKETKEVIPPKFFQWVTIAYFFYLALSTSSQFLLYWGKKSEGEAILNSIRCSLNFTLFPSESNYKWMSKSWINDGQTHLTIPYQRELRISSHMSAPGCEMEPAASNGHLFAYVFLYPALPLLVLIVWFFAGWFCNMEYSDQLLIIRKHIIRCRRDRRNDHIELESSMDTNSQMSFNRFGGQANHYNAYEQQNYPQPLPMHYHNCPRCAAIPLHRCGSCGTLSQVQAPTTYAMPRSASNGNINLNVNTQPSEPSVQSDPTGKHNKHRMLNMRLRLEHHRSLRKAAECQGHPHHSMAPSDPNYDPARAQLPRHACNLQPPCFNTPTRMGADSLSLNSVGTFNMTSASGPAQFLDPNQLIEVVHAAGFRLGAMLEQQKWVELSNQLAQSLQLAANKFQETTQDKQQKEPISTPASSSDEGEQADDEDDEDEVDEKDEELVEDEEADDESEVSSTRYSDDYNSDEPGSGDEQWFNEQLTSLRLNNQRENEECTNSVHPSNAPDIGAGLPSQ</sequence>
<feature type="compositionally biased region" description="Acidic residues" evidence="1">
    <location>
        <begin position="953"/>
        <end position="985"/>
    </location>
</feature>
<name>A0AAD4N7X9_9BILA</name>
<evidence type="ECO:0000313" key="5">
    <source>
        <dbReference type="Proteomes" id="UP001201812"/>
    </source>
</evidence>
<evidence type="ECO:0000313" key="4">
    <source>
        <dbReference type="EMBL" id="KAI1720437.1"/>
    </source>
</evidence>
<evidence type="ECO:0000256" key="2">
    <source>
        <dbReference type="SAM" id="Phobius"/>
    </source>
</evidence>
<proteinExistence type="predicted"/>
<feature type="transmembrane region" description="Helical" evidence="2">
    <location>
        <begin position="428"/>
        <end position="447"/>
    </location>
</feature>
<comment type="caution">
    <text evidence="4">The sequence shown here is derived from an EMBL/GenBank/DDBJ whole genome shotgun (WGS) entry which is preliminary data.</text>
</comment>
<feature type="chain" id="PRO_5041990436" description="Smoothened" evidence="3">
    <location>
        <begin position="25"/>
        <end position="1045"/>
    </location>
</feature>
<dbReference type="Gene3D" id="1.10.2000.10">
    <property type="entry name" value="Frizzled cysteine-rich domain"/>
    <property type="match status" value="1"/>
</dbReference>
<keyword evidence="2" id="KW-1133">Transmembrane helix</keyword>
<dbReference type="Proteomes" id="UP001201812">
    <property type="component" value="Unassembled WGS sequence"/>
</dbReference>
<feature type="compositionally biased region" description="Low complexity" evidence="1">
    <location>
        <begin position="527"/>
        <end position="537"/>
    </location>
</feature>
<organism evidence="4 5">
    <name type="scientific">Ditylenchus destructor</name>
    <dbReference type="NCBI Taxonomy" id="166010"/>
    <lineage>
        <taxon>Eukaryota</taxon>
        <taxon>Metazoa</taxon>
        <taxon>Ecdysozoa</taxon>
        <taxon>Nematoda</taxon>
        <taxon>Chromadorea</taxon>
        <taxon>Rhabditida</taxon>
        <taxon>Tylenchina</taxon>
        <taxon>Tylenchomorpha</taxon>
        <taxon>Sphaerularioidea</taxon>
        <taxon>Anguinidae</taxon>
        <taxon>Anguininae</taxon>
        <taxon>Ditylenchus</taxon>
    </lineage>
</organism>
<feature type="transmembrane region" description="Helical" evidence="2">
    <location>
        <begin position="647"/>
        <end position="671"/>
    </location>
</feature>
<evidence type="ECO:0000256" key="3">
    <source>
        <dbReference type="SAM" id="SignalP"/>
    </source>
</evidence>
<dbReference type="AlphaFoldDB" id="A0AAD4N7X9"/>
<feature type="compositionally biased region" description="Polar residues" evidence="1">
    <location>
        <begin position="773"/>
        <end position="796"/>
    </location>
</feature>
<dbReference type="EMBL" id="JAKKPZ010000006">
    <property type="protein sequence ID" value="KAI1720437.1"/>
    <property type="molecule type" value="Genomic_DNA"/>
</dbReference>
<feature type="region of interest" description="Disordered" evidence="1">
    <location>
        <begin position="771"/>
        <end position="801"/>
    </location>
</feature>
<reference evidence="4" key="1">
    <citation type="submission" date="2022-01" db="EMBL/GenBank/DDBJ databases">
        <title>Genome Sequence Resource for Two Populations of Ditylenchus destructor, the Migratory Endoparasitic Phytonematode.</title>
        <authorList>
            <person name="Zhang H."/>
            <person name="Lin R."/>
            <person name="Xie B."/>
        </authorList>
    </citation>
    <scope>NUCLEOTIDE SEQUENCE</scope>
    <source>
        <strain evidence="4">BazhouSP</strain>
    </source>
</reference>
<keyword evidence="3" id="KW-0732">Signal</keyword>
<feature type="transmembrane region" description="Helical" evidence="2">
    <location>
        <begin position="336"/>
        <end position="358"/>
    </location>
</feature>
<gene>
    <name evidence="4" type="ORF">DdX_05831</name>
</gene>
<feature type="region of interest" description="Disordered" evidence="1">
    <location>
        <begin position="933"/>
        <end position="1045"/>
    </location>
</feature>
<feature type="compositionally biased region" description="Polar residues" evidence="1">
    <location>
        <begin position="1008"/>
        <end position="1018"/>
    </location>
</feature>
<feature type="transmembrane region" description="Helical" evidence="2">
    <location>
        <begin position="305"/>
        <end position="324"/>
    </location>
</feature>
<keyword evidence="5" id="KW-1185">Reference proteome</keyword>
<keyword evidence="2" id="KW-0812">Transmembrane</keyword>
<accession>A0AAD4N7X9</accession>